<protein>
    <recommendedName>
        <fullName evidence="2">DUF6377 domain-containing protein</fullName>
    </recommendedName>
</protein>
<dbReference type="Pfam" id="PF19904">
    <property type="entry name" value="DUF6377"/>
    <property type="match status" value="1"/>
</dbReference>
<dbReference type="RefSeq" id="WP_133577951.1">
    <property type="nucleotide sequence ID" value="NZ_SNYC01000007.1"/>
</dbReference>
<dbReference type="EMBL" id="SNYC01000007">
    <property type="protein sequence ID" value="TDQ07140.1"/>
    <property type="molecule type" value="Genomic_DNA"/>
</dbReference>
<keyword evidence="4" id="KW-1185">Reference proteome</keyword>
<evidence type="ECO:0000313" key="4">
    <source>
        <dbReference type="Proteomes" id="UP000295620"/>
    </source>
</evidence>
<name>A0A4R6SRW5_9SPHI</name>
<keyword evidence="1" id="KW-0472">Membrane</keyword>
<keyword evidence="1" id="KW-0812">Transmembrane</keyword>
<evidence type="ECO:0000313" key="3">
    <source>
        <dbReference type="EMBL" id="TDQ07140.1"/>
    </source>
</evidence>
<gene>
    <name evidence="3" type="ORF">ATK78_4156</name>
</gene>
<keyword evidence="1" id="KW-1133">Transmembrane helix</keyword>
<dbReference type="InterPro" id="IPR045957">
    <property type="entry name" value="DUF6377"/>
</dbReference>
<evidence type="ECO:0000259" key="2">
    <source>
        <dbReference type="Pfam" id="PF19904"/>
    </source>
</evidence>
<evidence type="ECO:0000256" key="1">
    <source>
        <dbReference type="SAM" id="Phobius"/>
    </source>
</evidence>
<accession>A0A4R6SRW5</accession>
<dbReference type="OrthoDB" id="1044679at2"/>
<proteinExistence type="predicted"/>
<reference evidence="3 4" key="1">
    <citation type="submission" date="2019-03" db="EMBL/GenBank/DDBJ databases">
        <title>Genomic Encyclopedia of Archaeal and Bacterial Type Strains, Phase II (KMG-II): from individual species to whole genera.</title>
        <authorList>
            <person name="Goeker M."/>
        </authorList>
    </citation>
    <scope>NUCLEOTIDE SEQUENCE [LARGE SCALE GENOMIC DNA]</scope>
    <source>
        <strain evidence="3 4">DSM 19035</strain>
    </source>
</reference>
<feature type="transmembrane region" description="Helical" evidence="1">
    <location>
        <begin position="331"/>
        <end position="353"/>
    </location>
</feature>
<sequence length="543" mass="63067">MLKKINLLTLCIVVLLVLKGDLAFCRSSKDSLLNILKIELKNNVYDHQHEKKVNNLKRTAKATSKLNYQEIYRIYSIILEEYKFYQFDSAYVYVQKIIDLSQKHKDEFKVKEGKIQLLQILTPSGMYKEGSELIAELDSETIPLELRAIYHGHKARFYESLAKYNNDQFYAAQYRAKATAQFSEMYSVSPPNKFEEIIGHSADTSSSARRLRPPNFYLHFITHNGLSDHKIAMVAMRLSYNYSGDDRIMFLALSAISDIRSSTKDTQAILKLGEELYKAGDLSMAYACINKAISDAEFYGARGHKIDIQNVLPLIAGKTILETERQRDKSIIYTLIFAFIVLIVLCVLFIVYVQLKKVKVSEQLINKKNDELASINMKLMEHTRINEEYIGFFFKRSFSYISMLEKLKRKIEHNIKTKRVNEALDIVTSIQISKEREYLYHTLDQIFLKLFPNFVPAFNELLKPEDQIWPQKEHSLNTVLRIFALIRLGIKDDETIAGILDYSVSTIYTYKIRIKSKAIVKGEEFDRRILGIKFINHQENKKT</sequence>
<feature type="domain" description="DUF6377" evidence="2">
    <location>
        <begin position="258"/>
        <end position="497"/>
    </location>
</feature>
<comment type="caution">
    <text evidence="3">The sequence shown here is derived from an EMBL/GenBank/DDBJ whole genome shotgun (WGS) entry which is preliminary data.</text>
</comment>
<dbReference type="Proteomes" id="UP000295620">
    <property type="component" value="Unassembled WGS sequence"/>
</dbReference>
<organism evidence="3 4">
    <name type="scientific">Pedobacter metabolipauper</name>
    <dbReference type="NCBI Taxonomy" id="425513"/>
    <lineage>
        <taxon>Bacteria</taxon>
        <taxon>Pseudomonadati</taxon>
        <taxon>Bacteroidota</taxon>
        <taxon>Sphingobacteriia</taxon>
        <taxon>Sphingobacteriales</taxon>
        <taxon>Sphingobacteriaceae</taxon>
        <taxon>Pedobacter</taxon>
    </lineage>
</organism>
<dbReference type="AlphaFoldDB" id="A0A4R6SRW5"/>